<dbReference type="SMART" id="SM00256">
    <property type="entry name" value="FBOX"/>
    <property type="match status" value="1"/>
</dbReference>
<dbReference type="FunCoup" id="A0A251VJ13">
    <property type="interactions" value="249"/>
</dbReference>
<feature type="domain" description="F-box" evidence="1">
    <location>
        <begin position="1"/>
        <end position="45"/>
    </location>
</feature>
<dbReference type="Pfam" id="PF00646">
    <property type="entry name" value="F-box"/>
    <property type="match status" value="1"/>
</dbReference>
<dbReference type="OrthoDB" id="5314306at2759"/>
<dbReference type="CDD" id="cd22157">
    <property type="entry name" value="F-box_AtFBW1-like"/>
    <property type="match status" value="1"/>
</dbReference>
<reference evidence="2 4" key="1">
    <citation type="journal article" date="2017" name="Nature">
        <title>The sunflower genome provides insights into oil metabolism, flowering and Asterid evolution.</title>
        <authorList>
            <person name="Badouin H."/>
            <person name="Gouzy J."/>
            <person name="Grassa C.J."/>
            <person name="Murat F."/>
            <person name="Staton S.E."/>
            <person name="Cottret L."/>
            <person name="Lelandais-Briere C."/>
            <person name="Owens G.L."/>
            <person name="Carrere S."/>
            <person name="Mayjonade B."/>
            <person name="Legrand L."/>
            <person name="Gill N."/>
            <person name="Kane N.C."/>
            <person name="Bowers J.E."/>
            <person name="Hubner S."/>
            <person name="Bellec A."/>
            <person name="Berard A."/>
            <person name="Berges H."/>
            <person name="Blanchet N."/>
            <person name="Boniface M.C."/>
            <person name="Brunel D."/>
            <person name="Catrice O."/>
            <person name="Chaidir N."/>
            <person name="Claudel C."/>
            <person name="Donnadieu C."/>
            <person name="Faraut T."/>
            <person name="Fievet G."/>
            <person name="Helmstetter N."/>
            <person name="King M."/>
            <person name="Knapp S.J."/>
            <person name="Lai Z."/>
            <person name="Le Paslier M.C."/>
            <person name="Lippi Y."/>
            <person name="Lorenzon L."/>
            <person name="Mandel J.R."/>
            <person name="Marage G."/>
            <person name="Marchand G."/>
            <person name="Marquand E."/>
            <person name="Bret-Mestries E."/>
            <person name="Morien E."/>
            <person name="Nambeesan S."/>
            <person name="Nguyen T."/>
            <person name="Pegot-Espagnet P."/>
            <person name="Pouilly N."/>
            <person name="Raftis F."/>
            <person name="Sallet E."/>
            <person name="Schiex T."/>
            <person name="Thomas J."/>
            <person name="Vandecasteele C."/>
            <person name="Vares D."/>
            <person name="Vear F."/>
            <person name="Vautrin S."/>
            <person name="Crespi M."/>
            <person name="Mangin B."/>
            <person name="Burke J.M."/>
            <person name="Salse J."/>
            <person name="Munos S."/>
            <person name="Vincourt P."/>
            <person name="Rieseberg L.H."/>
            <person name="Langlade N.B."/>
        </authorList>
    </citation>
    <scope>NUCLEOTIDE SEQUENCE [LARGE SCALE GENOMIC DNA]</scope>
    <source>
        <strain evidence="4">cv. SF193</strain>
        <tissue evidence="2">Leaves</tissue>
    </source>
</reference>
<dbReference type="Pfam" id="PF07734">
    <property type="entry name" value="FBA_1"/>
    <property type="match status" value="1"/>
</dbReference>
<evidence type="ECO:0000259" key="1">
    <source>
        <dbReference type="PROSITE" id="PS50181"/>
    </source>
</evidence>
<dbReference type="InterPro" id="IPR001810">
    <property type="entry name" value="F-box_dom"/>
</dbReference>
<dbReference type="EMBL" id="MNCJ02000321">
    <property type="protein sequence ID" value="KAF5804009.1"/>
    <property type="molecule type" value="Genomic_DNA"/>
</dbReference>
<dbReference type="Gene3D" id="1.20.1280.50">
    <property type="match status" value="1"/>
</dbReference>
<dbReference type="AlphaFoldDB" id="A0A251VJ13"/>
<reference evidence="2" key="3">
    <citation type="submission" date="2020-06" db="EMBL/GenBank/DDBJ databases">
        <title>Helianthus annuus Genome sequencing and assembly Release 2.</title>
        <authorList>
            <person name="Gouzy J."/>
            <person name="Langlade N."/>
            <person name="Munos S."/>
        </authorList>
    </citation>
    <scope>NUCLEOTIDE SEQUENCE</scope>
    <source>
        <tissue evidence="2">Leaves</tissue>
    </source>
</reference>
<dbReference type="NCBIfam" id="TIGR01640">
    <property type="entry name" value="F_box_assoc_1"/>
    <property type="match status" value="1"/>
</dbReference>
<organism evidence="3 4">
    <name type="scientific">Helianthus annuus</name>
    <name type="common">Common sunflower</name>
    <dbReference type="NCBI Taxonomy" id="4232"/>
    <lineage>
        <taxon>Eukaryota</taxon>
        <taxon>Viridiplantae</taxon>
        <taxon>Streptophyta</taxon>
        <taxon>Embryophyta</taxon>
        <taxon>Tracheophyta</taxon>
        <taxon>Spermatophyta</taxon>
        <taxon>Magnoliopsida</taxon>
        <taxon>eudicotyledons</taxon>
        <taxon>Gunneridae</taxon>
        <taxon>Pentapetalae</taxon>
        <taxon>asterids</taxon>
        <taxon>campanulids</taxon>
        <taxon>Asterales</taxon>
        <taxon>Asteraceae</taxon>
        <taxon>Asteroideae</taxon>
        <taxon>Heliantheae alliance</taxon>
        <taxon>Heliantheae</taxon>
        <taxon>Helianthus</taxon>
    </lineage>
</organism>
<dbReference type="PANTHER" id="PTHR31672:SF10">
    <property type="entry name" value="F-BOX DOMAIN-CONTAINING PROTEIN"/>
    <property type="match status" value="1"/>
</dbReference>
<name>A0A251VJ13_HELAN</name>
<sequence length="397" mass="44398">MSDNIPFEIQTEIIKRLPVISLIQFRTVSKPWKSLIDSSPFINHYNTQNTQKQRLLLTYDDPLDSEKKYVSIADDDDTFPHQKLSYSFPLLAKQLQHSSIIGTSHGLVCLYGSDASGKDMAVVCNLSIRKAVGVIVPNLPSGTTYGIVVGFGVCGETNDPKIVKITYIIDRWIDIESVSSIPWQVEVFTLSTGAWRAPYSNSLPSRSFHFNMDSVVIDGVLYWLALDGINTGRGRIYYNLIVTFDLTSEEFGELHLPDSLANADDYNLSISKLSKSLVVIKTFMNDAGFGVWVMLDSVPKSFVRIFTVKSPDLSVMGFRKNGEPIIESVEHHPGQRDRSVLVVFDPDSKDINDFEINASAHSFCVYPHIETLLLLDQPEFVIYDQGKATLQSGELKA</sequence>
<dbReference type="EMBL" id="CM007891">
    <property type="protein sequence ID" value="OTG35560.1"/>
    <property type="molecule type" value="Genomic_DNA"/>
</dbReference>
<dbReference type="Gramene" id="mRNA:HanXRQr2_Chr06g0278101">
    <property type="protein sequence ID" value="CDS:HanXRQr2_Chr06g0278101.1"/>
    <property type="gene ID" value="HanXRQr2_Chr06g0278101"/>
</dbReference>
<dbReference type="PANTHER" id="PTHR31672">
    <property type="entry name" value="BNACNNG10540D PROTEIN"/>
    <property type="match status" value="1"/>
</dbReference>
<evidence type="ECO:0000313" key="2">
    <source>
        <dbReference type="EMBL" id="KAF5804009.1"/>
    </source>
</evidence>
<dbReference type="InterPro" id="IPR036047">
    <property type="entry name" value="F-box-like_dom_sf"/>
</dbReference>
<evidence type="ECO:0000313" key="3">
    <source>
        <dbReference type="EMBL" id="OTG35560.1"/>
    </source>
</evidence>
<dbReference type="InterPro" id="IPR050796">
    <property type="entry name" value="SCF_F-box_component"/>
</dbReference>
<keyword evidence="4" id="KW-1185">Reference proteome</keyword>
<dbReference type="SUPFAM" id="SSF81383">
    <property type="entry name" value="F-box domain"/>
    <property type="match status" value="1"/>
</dbReference>
<gene>
    <name evidence="3" type="ORF">HannXRQ_Chr02g0058071</name>
    <name evidence="2" type="ORF">HanXRQr2_Chr06g0278101</name>
</gene>
<dbReference type="InterPro" id="IPR017451">
    <property type="entry name" value="F-box-assoc_interact_dom"/>
</dbReference>
<dbReference type="PROSITE" id="PS50181">
    <property type="entry name" value="FBOX"/>
    <property type="match status" value="1"/>
</dbReference>
<evidence type="ECO:0000313" key="4">
    <source>
        <dbReference type="Proteomes" id="UP000215914"/>
    </source>
</evidence>
<protein>
    <submittedName>
        <fullName evidence="2 3">F-box domain-containing protein</fullName>
    </submittedName>
</protein>
<accession>A0A251VJ13</accession>
<dbReference type="InParanoid" id="A0A251VJ13"/>
<dbReference type="OMA" id="QHTRENI"/>
<dbReference type="Proteomes" id="UP000215914">
    <property type="component" value="Chromosome 2"/>
</dbReference>
<reference evidence="3" key="2">
    <citation type="submission" date="2017-02" db="EMBL/GenBank/DDBJ databases">
        <title>Sunflower complete genome.</title>
        <authorList>
            <person name="Langlade N."/>
            <person name="Munos S."/>
        </authorList>
    </citation>
    <scope>NUCLEOTIDE SEQUENCE [LARGE SCALE GENOMIC DNA]</scope>
    <source>
        <tissue evidence="3">Leaves</tissue>
    </source>
</reference>
<proteinExistence type="predicted"/>
<dbReference type="InterPro" id="IPR006527">
    <property type="entry name" value="F-box-assoc_dom_typ1"/>
</dbReference>